<name>A0ACB9WWU0_CHAAC</name>
<organism evidence="1 2">
    <name type="scientific">Chaenocephalus aceratus</name>
    <name type="common">Blackfin icefish</name>
    <name type="synonym">Chaenichthys aceratus</name>
    <dbReference type="NCBI Taxonomy" id="36190"/>
    <lineage>
        <taxon>Eukaryota</taxon>
        <taxon>Metazoa</taxon>
        <taxon>Chordata</taxon>
        <taxon>Craniata</taxon>
        <taxon>Vertebrata</taxon>
        <taxon>Euteleostomi</taxon>
        <taxon>Actinopterygii</taxon>
        <taxon>Neopterygii</taxon>
        <taxon>Teleostei</taxon>
        <taxon>Neoteleostei</taxon>
        <taxon>Acanthomorphata</taxon>
        <taxon>Eupercaria</taxon>
        <taxon>Perciformes</taxon>
        <taxon>Notothenioidei</taxon>
        <taxon>Channichthyidae</taxon>
        <taxon>Chaenocephalus</taxon>
    </lineage>
</organism>
<dbReference type="EMBL" id="CM043795">
    <property type="protein sequence ID" value="KAI4818096.1"/>
    <property type="molecule type" value="Genomic_DNA"/>
</dbReference>
<accession>A0ACB9WWU0</accession>
<reference evidence="1" key="1">
    <citation type="submission" date="2022-05" db="EMBL/GenBank/DDBJ databases">
        <title>Chromosome-level genome of Chaenocephalus aceratus.</title>
        <authorList>
            <person name="Park H."/>
        </authorList>
    </citation>
    <scope>NUCLEOTIDE SEQUENCE</scope>
    <source>
        <strain evidence="1">KU_202001</strain>
    </source>
</reference>
<dbReference type="Proteomes" id="UP001057452">
    <property type="component" value="Chromosome 11"/>
</dbReference>
<evidence type="ECO:0000313" key="2">
    <source>
        <dbReference type="Proteomes" id="UP001057452"/>
    </source>
</evidence>
<evidence type="ECO:0000313" key="1">
    <source>
        <dbReference type="EMBL" id="KAI4818096.1"/>
    </source>
</evidence>
<sequence>MDKRKKRPGGAEKLRLKKLKSLEVEATKYSKLTDLFGAGVTTPAGAAAQGDERVEAYMPRQVQGKSSWSVQGESQTNSGSPKTAPPEREKAGESEECVSPKTGSPEREKVVESEEGYAESLLKYETILTAQIFLRIFEHTSPLSKYLQTAGLDILSAHRMVASTQDTLKSLGRDFDSVKKAADTFVNWTNTEIQERDDTDIEVEATLPQKRRRMKKVLPGEMAQDETLDDADKSYEVNVHNRIMDTAIEAIHRRFLTHGNLYADLACLDPRNFPQLCTSALPQSALQDLSKCLQGFDSRATKENMQAELKSFALQWNRLKESPLAEYKARTVEDGSGGEEDNTEEVEITPISCCSCKECPLCCYQILRRFNMLTDAYPVLGLAYKYLLTLSLTQVACERTFSILKFIKNRLRSTLSSDKLEAFMLMATEKDILMALDSDSEIDRLAEKSELLKKLLH</sequence>
<proteinExistence type="predicted"/>
<gene>
    <name evidence="1" type="ORF">KUCAC02_011459</name>
</gene>
<protein>
    <submittedName>
        <fullName evidence="1">Uncharacterized protein</fullName>
    </submittedName>
</protein>
<comment type="caution">
    <text evidence="1">The sequence shown here is derived from an EMBL/GenBank/DDBJ whole genome shotgun (WGS) entry which is preliminary data.</text>
</comment>
<keyword evidence="2" id="KW-1185">Reference proteome</keyword>